<dbReference type="InterPro" id="IPR011138">
    <property type="entry name" value="Cytochrome_b-558"/>
</dbReference>
<keyword evidence="1" id="KW-1133">Transmembrane helix</keyword>
<comment type="caution">
    <text evidence="2">The sequence shown here is derived from an EMBL/GenBank/DDBJ whole genome shotgun (WGS) entry which is preliminary data.</text>
</comment>
<dbReference type="GO" id="GO:0016020">
    <property type="term" value="C:membrane"/>
    <property type="evidence" value="ECO:0007669"/>
    <property type="project" value="InterPro"/>
</dbReference>
<feature type="transmembrane region" description="Helical" evidence="1">
    <location>
        <begin position="131"/>
        <end position="148"/>
    </location>
</feature>
<dbReference type="CDD" id="cd03498">
    <property type="entry name" value="SQR_TypeB_2_TM"/>
    <property type="match status" value="1"/>
</dbReference>
<feature type="transmembrane region" description="Helical" evidence="1">
    <location>
        <begin position="219"/>
        <end position="248"/>
    </location>
</feature>
<dbReference type="SUPFAM" id="SSF81343">
    <property type="entry name" value="Fumarate reductase respiratory complex transmembrane subunits"/>
    <property type="match status" value="1"/>
</dbReference>
<dbReference type="AlphaFoldDB" id="A0A916WXG5"/>
<keyword evidence="1" id="KW-0472">Membrane</keyword>
<protein>
    <submittedName>
        <fullName evidence="2">Succinate dehydrogenase</fullName>
    </submittedName>
</protein>
<evidence type="ECO:0000256" key="1">
    <source>
        <dbReference type="SAM" id="Phobius"/>
    </source>
</evidence>
<sequence>MRRNLKPVATSTVSKPPRVRTGKQGSTIFLKTLMAVTGVIFVLYVIAHMYGNLYKLFDGHAAFNEYSEHLRTIGEPMLPRHGLLTIIEVVLGISVVLHVYSAVVLWKRAKAARPQRYAVKKSIARSFSSRWMRWGGAFLLLFVIWHLLEFTNPKINVGDGGNGAAIKHDPYMLVVHSFNVWWLTLIYVLAMIALGMHLRHGIWSAAQTLGFTSTVRARTIANIVAVVVALVVAVGFVIPPLAIAFGGIK</sequence>
<name>A0A916WXG5_9MICO</name>
<feature type="transmembrane region" description="Helical" evidence="1">
    <location>
        <begin position="28"/>
        <end position="47"/>
    </location>
</feature>
<dbReference type="Gene3D" id="1.20.1300.10">
    <property type="entry name" value="Fumarate reductase/succinate dehydrogenase, transmembrane subunit"/>
    <property type="match status" value="1"/>
</dbReference>
<dbReference type="NCBIfam" id="TIGR02046">
    <property type="entry name" value="sdhC_b558_fam"/>
    <property type="match status" value="1"/>
</dbReference>
<reference evidence="2" key="1">
    <citation type="journal article" date="2014" name="Int. J. Syst. Evol. Microbiol.">
        <title>Complete genome sequence of Corynebacterium casei LMG S-19264T (=DSM 44701T), isolated from a smear-ripened cheese.</title>
        <authorList>
            <consortium name="US DOE Joint Genome Institute (JGI-PGF)"/>
            <person name="Walter F."/>
            <person name="Albersmeier A."/>
            <person name="Kalinowski J."/>
            <person name="Ruckert C."/>
        </authorList>
    </citation>
    <scope>NUCLEOTIDE SEQUENCE</scope>
    <source>
        <strain evidence="2">CGMCC 1.15085</strain>
    </source>
</reference>
<gene>
    <name evidence="2" type="ORF">GCM10011492_31130</name>
</gene>
<dbReference type="InterPro" id="IPR034804">
    <property type="entry name" value="SQR/QFR_C/D"/>
</dbReference>
<dbReference type="Proteomes" id="UP000636793">
    <property type="component" value="Unassembled WGS sequence"/>
</dbReference>
<evidence type="ECO:0000313" key="2">
    <source>
        <dbReference type="EMBL" id="GGB38180.1"/>
    </source>
</evidence>
<reference evidence="2" key="2">
    <citation type="submission" date="2020-09" db="EMBL/GenBank/DDBJ databases">
        <authorList>
            <person name="Sun Q."/>
            <person name="Zhou Y."/>
        </authorList>
    </citation>
    <scope>NUCLEOTIDE SEQUENCE</scope>
    <source>
        <strain evidence="2">CGMCC 1.15085</strain>
    </source>
</reference>
<accession>A0A916WXG5</accession>
<organism evidence="2 3">
    <name type="scientific">Flexivirga endophytica</name>
    <dbReference type="NCBI Taxonomy" id="1849103"/>
    <lineage>
        <taxon>Bacteria</taxon>
        <taxon>Bacillati</taxon>
        <taxon>Actinomycetota</taxon>
        <taxon>Actinomycetes</taxon>
        <taxon>Micrococcales</taxon>
        <taxon>Dermacoccaceae</taxon>
        <taxon>Flexivirga</taxon>
    </lineage>
</organism>
<keyword evidence="1" id="KW-0812">Transmembrane</keyword>
<keyword evidence="3" id="KW-1185">Reference proteome</keyword>
<evidence type="ECO:0000313" key="3">
    <source>
        <dbReference type="Proteomes" id="UP000636793"/>
    </source>
</evidence>
<proteinExistence type="predicted"/>
<dbReference type="EMBL" id="BMHI01000005">
    <property type="protein sequence ID" value="GGB38180.1"/>
    <property type="molecule type" value="Genomic_DNA"/>
</dbReference>
<feature type="transmembrane region" description="Helical" evidence="1">
    <location>
        <begin position="83"/>
        <end position="106"/>
    </location>
</feature>
<feature type="transmembrane region" description="Helical" evidence="1">
    <location>
        <begin position="180"/>
        <end position="198"/>
    </location>
</feature>